<dbReference type="Gene3D" id="3.40.50.150">
    <property type="entry name" value="Vaccinia Virus protein VP39"/>
    <property type="match status" value="1"/>
</dbReference>
<keyword evidence="2" id="KW-1185">Reference proteome</keyword>
<reference evidence="2" key="1">
    <citation type="submission" date="2020-08" db="EMBL/GenBank/DDBJ databases">
        <title>Lacibacter sp. S13-6-6 genome sequencing.</title>
        <authorList>
            <person name="Jin L."/>
        </authorList>
    </citation>
    <scope>NUCLEOTIDE SEQUENCE [LARGE SCALE GENOMIC DNA]</scope>
    <source>
        <strain evidence="2">S13-6-6</strain>
    </source>
</reference>
<proteinExistence type="predicted"/>
<organism evidence="1 2">
    <name type="scientific">Lacibacter sediminis</name>
    <dbReference type="NCBI Taxonomy" id="2760713"/>
    <lineage>
        <taxon>Bacteria</taxon>
        <taxon>Pseudomonadati</taxon>
        <taxon>Bacteroidota</taxon>
        <taxon>Chitinophagia</taxon>
        <taxon>Chitinophagales</taxon>
        <taxon>Chitinophagaceae</taxon>
        <taxon>Lacibacter</taxon>
    </lineage>
</organism>
<gene>
    <name evidence="1" type="ORF">H4075_02040</name>
</gene>
<evidence type="ECO:0000313" key="1">
    <source>
        <dbReference type="EMBL" id="QNA44997.1"/>
    </source>
</evidence>
<dbReference type="EMBL" id="CP060007">
    <property type="protein sequence ID" value="QNA44997.1"/>
    <property type="molecule type" value="Genomic_DNA"/>
</dbReference>
<accession>A0A7G5XHP4</accession>
<evidence type="ECO:0008006" key="3">
    <source>
        <dbReference type="Google" id="ProtNLM"/>
    </source>
</evidence>
<evidence type="ECO:0000313" key="2">
    <source>
        <dbReference type="Proteomes" id="UP000515344"/>
    </source>
</evidence>
<dbReference type="AlphaFoldDB" id="A0A7G5XHP4"/>
<dbReference type="RefSeq" id="WP_182803670.1">
    <property type="nucleotide sequence ID" value="NZ_CP060007.1"/>
</dbReference>
<dbReference type="Proteomes" id="UP000515344">
    <property type="component" value="Chromosome"/>
</dbReference>
<protein>
    <recommendedName>
        <fullName evidence="3">Class I SAM-dependent methyltransferase</fullName>
    </recommendedName>
</protein>
<sequence length="214" mass="24738">MKSVLKRITPLLSLYRFLWKKKNEFHNWYNIPSYKTKRETILSVARKYNQHTVFIETGTYMGDTVEYVKNQFSKVFSIELSQELAEKARQRFSAESKISIVQGDSETQLGNILHSVNAPCLLWLDGHYSSEFWVGDKYVVTAKGEKETPILEELRQVANHSIKNHVILIDDARLFVGKNDYPPMSELRLFVAANFPGYTLAVKNDIIRILPKHG</sequence>
<name>A0A7G5XHP4_9BACT</name>
<dbReference type="InterPro" id="IPR029063">
    <property type="entry name" value="SAM-dependent_MTases_sf"/>
</dbReference>
<dbReference type="SUPFAM" id="SSF53335">
    <property type="entry name" value="S-adenosyl-L-methionine-dependent methyltransferases"/>
    <property type="match status" value="1"/>
</dbReference>
<dbReference type="KEGG" id="lacs:H4075_02040"/>